<dbReference type="RefSeq" id="WP_075767180.1">
    <property type="nucleotide sequence ID" value="NZ_MJIL01000092.1"/>
</dbReference>
<feature type="signal peptide" evidence="1">
    <location>
        <begin position="1"/>
        <end position="20"/>
    </location>
</feature>
<comment type="caution">
    <text evidence="2">The sequence shown here is derived from an EMBL/GenBank/DDBJ whole genome shotgun (WGS) entry which is preliminary data.</text>
</comment>
<keyword evidence="3" id="KW-1185">Reference proteome</keyword>
<keyword evidence="1" id="KW-0732">Signal</keyword>
<protein>
    <submittedName>
        <fullName evidence="2">Uncharacterized protein</fullName>
    </submittedName>
</protein>
<organism evidence="2 3">
    <name type="scientific">Photobacterium proteolyticum</name>
    <dbReference type="NCBI Taxonomy" id="1903952"/>
    <lineage>
        <taxon>Bacteria</taxon>
        <taxon>Pseudomonadati</taxon>
        <taxon>Pseudomonadota</taxon>
        <taxon>Gammaproteobacteria</taxon>
        <taxon>Vibrionales</taxon>
        <taxon>Vibrionaceae</taxon>
        <taxon>Photobacterium</taxon>
    </lineage>
</organism>
<dbReference type="Proteomes" id="UP000186905">
    <property type="component" value="Unassembled WGS sequence"/>
</dbReference>
<name>A0A1Q9GCV0_9GAMM</name>
<dbReference type="STRING" id="1903952.BIT28_24605"/>
<sequence length="399" mass="44981">MNKKLLASIIGLSFCASAQAAVSVISDTTNAITLKVTESYTLGDNDTMTSAKDINLESAKKSASDYAGTYVESELEVSGNKITKQQIRILTAGFMEVKDRTNSRSIDKSGNIVLNTTANIRLSKESIRDGLAKLKSDPERKAKIKSLEADNKRLRDELVSLTRKINSDNSSTELMKARELVLDELDRNREATRQAFEQGTLFQLAMLEDNEYDLALDDLTMNVLNVFKNETKVTMGKPNFVKNKDGSFNVSVPVDWNLPTKSTLPTLSKYFKIDDFSRRCRRIKYSVCLSYYNNNDDRQKKPYTEKLLGALKSKVIAIEIDSKYGKGYLPISGELGHVGNDTYGFQHANDSKNKNLLSYSYRNPIIIRNLSESQLRSITSLNAKVVVMNKDDLYRWKYD</sequence>
<feature type="chain" id="PRO_5012886957" evidence="1">
    <location>
        <begin position="21"/>
        <end position="399"/>
    </location>
</feature>
<dbReference type="EMBL" id="MJIL01000092">
    <property type="protein sequence ID" value="OLQ72204.1"/>
    <property type="molecule type" value="Genomic_DNA"/>
</dbReference>
<dbReference type="OrthoDB" id="7061201at2"/>
<reference evidence="2 3" key="1">
    <citation type="submission" date="2016-09" db="EMBL/GenBank/DDBJ databases">
        <title>Photobacterium proteolyticum sp. nov. a protease producing bacterium isolated from ocean sediments of Laizhou Bay.</title>
        <authorList>
            <person name="Li Y."/>
        </authorList>
    </citation>
    <scope>NUCLEOTIDE SEQUENCE [LARGE SCALE GENOMIC DNA]</scope>
    <source>
        <strain evidence="2 3">13-12</strain>
    </source>
</reference>
<evidence type="ECO:0000313" key="3">
    <source>
        <dbReference type="Proteomes" id="UP000186905"/>
    </source>
</evidence>
<evidence type="ECO:0000313" key="2">
    <source>
        <dbReference type="EMBL" id="OLQ72204.1"/>
    </source>
</evidence>
<accession>A0A1Q9GCV0</accession>
<proteinExistence type="predicted"/>
<dbReference type="AlphaFoldDB" id="A0A1Q9GCV0"/>
<gene>
    <name evidence="2" type="ORF">BIT28_24605</name>
</gene>
<evidence type="ECO:0000256" key="1">
    <source>
        <dbReference type="SAM" id="SignalP"/>
    </source>
</evidence>